<evidence type="ECO:0008006" key="4">
    <source>
        <dbReference type="Google" id="ProtNLM"/>
    </source>
</evidence>
<dbReference type="Proteomes" id="UP000315995">
    <property type="component" value="Chromosome"/>
</dbReference>
<sequence>MTIRQAQAFFGLVLCSIFVMTTNTAAAQDLNIPDETVNLLPGPTIGYGWRDGDAGGLILGAEVSVAYANLDEFVWAGFYSDLTYDFGGDSLRLSLGPEFGFSFFGFDAGLMVDDIFGGSPELGLSVRPVLSIFGVFSIYSRFTSGNEFATSFELGVTGKFPVPLDDR</sequence>
<name>A0A4Y6Q232_PERCE</name>
<evidence type="ECO:0000256" key="1">
    <source>
        <dbReference type="SAM" id="SignalP"/>
    </source>
</evidence>
<proteinExistence type="predicted"/>
<dbReference type="AlphaFoldDB" id="A0A4Y6Q232"/>
<keyword evidence="1" id="KW-0732">Signal</keyword>
<reference evidence="2 3" key="1">
    <citation type="submission" date="2019-06" db="EMBL/GenBank/DDBJ databases">
        <title>Persicimonas caeni gen. nov., sp. nov., a predatory bacterium isolated from solar saltern.</title>
        <authorList>
            <person name="Wang S."/>
        </authorList>
    </citation>
    <scope>NUCLEOTIDE SEQUENCE [LARGE SCALE GENOMIC DNA]</scope>
    <source>
        <strain evidence="2 3">YN101</strain>
    </source>
</reference>
<protein>
    <recommendedName>
        <fullName evidence="4">Outer membrane protein beta-barrel domain-containing protein</fullName>
    </recommendedName>
</protein>
<accession>A0A5B8YD26</accession>
<feature type="chain" id="PRO_5030106886" description="Outer membrane protein beta-barrel domain-containing protein" evidence="1">
    <location>
        <begin position="28"/>
        <end position="167"/>
    </location>
</feature>
<organism evidence="2 3">
    <name type="scientific">Persicimonas caeni</name>
    <dbReference type="NCBI Taxonomy" id="2292766"/>
    <lineage>
        <taxon>Bacteria</taxon>
        <taxon>Deltaproteobacteria</taxon>
        <taxon>Bradymonadales</taxon>
        <taxon>Bradymonadaceae</taxon>
        <taxon>Persicimonas</taxon>
    </lineage>
</organism>
<keyword evidence="3" id="KW-1185">Reference proteome</keyword>
<accession>A0A4Y6Q232</accession>
<feature type="signal peptide" evidence="1">
    <location>
        <begin position="1"/>
        <end position="27"/>
    </location>
</feature>
<dbReference type="EMBL" id="CP041186">
    <property type="protein sequence ID" value="QDG54661.1"/>
    <property type="molecule type" value="Genomic_DNA"/>
</dbReference>
<dbReference type="RefSeq" id="WP_141201105.1">
    <property type="nucleotide sequence ID" value="NZ_CP041186.1"/>
</dbReference>
<evidence type="ECO:0000313" key="2">
    <source>
        <dbReference type="EMBL" id="QDG54661.1"/>
    </source>
</evidence>
<gene>
    <name evidence="2" type="ORF">FIV42_29140</name>
</gene>
<evidence type="ECO:0000313" key="3">
    <source>
        <dbReference type="Proteomes" id="UP000315995"/>
    </source>
</evidence>